<dbReference type="Pfam" id="PF00528">
    <property type="entry name" value="BPD_transp_1"/>
    <property type="match status" value="1"/>
</dbReference>
<evidence type="ECO:0000256" key="7">
    <source>
        <dbReference type="RuleBase" id="RU363032"/>
    </source>
</evidence>
<feature type="transmembrane region" description="Helical" evidence="7">
    <location>
        <begin position="270"/>
        <end position="289"/>
    </location>
</feature>
<dbReference type="OrthoDB" id="44105at2157"/>
<keyword evidence="4 7" id="KW-0812">Transmembrane</keyword>
<name>A0A1I0P0L6_9EURY</name>
<keyword evidence="3" id="KW-1003">Cell membrane</keyword>
<evidence type="ECO:0000256" key="5">
    <source>
        <dbReference type="ARBA" id="ARBA00022989"/>
    </source>
</evidence>
<evidence type="ECO:0000256" key="6">
    <source>
        <dbReference type="ARBA" id="ARBA00023136"/>
    </source>
</evidence>
<dbReference type="InterPro" id="IPR000515">
    <property type="entry name" value="MetI-like"/>
</dbReference>
<evidence type="ECO:0000256" key="3">
    <source>
        <dbReference type="ARBA" id="ARBA00022475"/>
    </source>
</evidence>
<proteinExistence type="inferred from homology"/>
<feature type="domain" description="ABC transmembrane type-1" evidence="8">
    <location>
        <begin position="104"/>
        <end position="315"/>
    </location>
</feature>
<dbReference type="SUPFAM" id="SSF161098">
    <property type="entry name" value="MetI-like"/>
    <property type="match status" value="1"/>
</dbReference>
<dbReference type="EMBL" id="FOJA01000001">
    <property type="protein sequence ID" value="SEW07464.1"/>
    <property type="molecule type" value="Genomic_DNA"/>
</dbReference>
<dbReference type="Proteomes" id="UP000198518">
    <property type="component" value="Unassembled WGS sequence"/>
</dbReference>
<gene>
    <name evidence="9" type="ORF">SAMN04487945_1286</name>
</gene>
<feature type="transmembrane region" description="Helical" evidence="7">
    <location>
        <begin position="296"/>
        <end position="314"/>
    </location>
</feature>
<dbReference type="GO" id="GO:0055085">
    <property type="term" value="P:transmembrane transport"/>
    <property type="evidence" value="ECO:0007669"/>
    <property type="project" value="InterPro"/>
</dbReference>
<feature type="transmembrane region" description="Helical" evidence="7">
    <location>
        <begin position="108"/>
        <end position="131"/>
    </location>
</feature>
<feature type="transmembrane region" description="Helical" evidence="7">
    <location>
        <begin position="143"/>
        <end position="161"/>
    </location>
</feature>
<comment type="similarity">
    <text evidence="7">Belongs to the binding-protein-dependent transport system permease family.</text>
</comment>
<protein>
    <submittedName>
        <fullName evidence="9">Peptide/nickel transport system permease protein</fullName>
    </submittedName>
</protein>
<evidence type="ECO:0000256" key="1">
    <source>
        <dbReference type="ARBA" id="ARBA00004651"/>
    </source>
</evidence>
<evidence type="ECO:0000313" key="10">
    <source>
        <dbReference type="Proteomes" id="UP000198518"/>
    </source>
</evidence>
<keyword evidence="2 7" id="KW-0813">Transport</keyword>
<reference evidence="9 10" key="1">
    <citation type="submission" date="2016-10" db="EMBL/GenBank/DDBJ databases">
        <authorList>
            <person name="de Groot N.N."/>
        </authorList>
    </citation>
    <scope>NUCLEOTIDE SEQUENCE [LARGE SCALE GENOMIC DNA]</scope>
    <source>
        <strain evidence="9 10">CGMCC 1.5337</strain>
    </source>
</reference>
<feature type="transmembrane region" description="Helical" evidence="7">
    <location>
        <begin position="245"/>
        <end position="264"/>
    </location>
</feature>
<evidence type="ECO:0000256" key="2">
    <source>
        <dbReference type="ARBA" id="ARBA00022448"/>
    </source>
</evidence>
<dbReference type="STRING" id="355548.SAMN04487945_1286"/>
<evidence type="ECO:0000259" key="8">
    <source>
        <dbReference type="PROSITE" id="PS50928"/>
    </source>
</evidence>
<dbReference type="InterPro" id="IPR035906">
    <property type="entry name" value="MetI-like_sf"/>
</dbReference>
<dbReference type="CDD" id="cd06261">
    <property type="entry name" value="TM_PBP2"/>
    <property type="match status" value="1"/>
</dbReference>
<dbReference type="PANTHER" id="PTHR30465">
    <property type="entry name" value="INNER MEMBRANE ABC TRANSPORTER"/>
    <property type="match status" value="1"/>
</dbReference>
<keyword evidence="6 7" id="KW-0472">Membrane</keyword>
<comment type="subcellular location">
    <subcellularLocation>
        <location evidence="1 7">Cell membrane</location>
        <topology evidence="1 7">Multi-pass membrane protein</topology>
    </subcellularLocation>
</comment>
<dbReference type="PANTHER" id="PTHR30465:SF0">
    <property type="entry name" value="OLIGOPEPTIDE TRANSPORT SYSTEM PERMEASE PROTEIN APPB"/>
    <property type="match status" value="1"/>
</dbReference>
<keyword evidence="5 7" id="KW-1133">Transmembrane helix</keyword>
<dbReference type="Gene3D" id="1.10.3720.10">
    <property type="entry name" value="MetI-like"/>
    <property type="match status" value="1"/>
</dbReference>
<accession>A0A1I0P0L6</accession>
<organism evidence="9 10">
    <name type="scientific">Halobacterium jilantaiense</name>
    <dbReference type="NCBI Taxonomy" id="355548"/>
    <lineage>
        <taxon>Archaea</taxon>
        <taxon>Methanobacteriati</taxon>
        <taxon>Methanobacteriota</taxon>
        <taxon>Stenosarchaea group</taxon>
        <taxon>Halobacteria</taxon>
        <taxon>Halobacteriales</taxon>
        <taxon>Halobacteriaceae</taxon>
        <taxon>Halobacterium</taxon>
    </lineage>
</organism>
<dbReference type="AlphaFoldDB" id="A0A1I0P0L6"/>
<dbReference type="RefSeq" id="WP_089668527.1">
    <property type="nucleotide sequence ID" value="NZ_FOJA01000001.1"/>
</dbReference>
<feature type="transmembrane region" description="Helical" evidence="7">
    <location>
        <begin position="194"/>
        <end position="212"/>
    </location>
</feature>
<dbReference type="GO" id="GO:0005886">
    <property type="term" value="C:plasma membrane"/>
    <property type="evidence" value="ECO:0007669"/>
    <property type="project" value="UniProtKB-SubCell"/>
</dbReference>
<keyword evidence="10" id="KW-1185">Reference proteome</keyword>
<evidence type="ECO:0000313" key="9">
    <source>
        <dbReference type="EMBL" id="SEW07464.1"/>
    </source>
</evidence>
<evidence type="ECO:0000256" key="4">
    <source>
        <dbReference type="ARBA" id="ARBA00022692"/>
    </source>
</evidence>
<sequence length="329" mass="35620">MSYASFVARRAALAVLAAYLVVSLTFVASALVQQNNLGGQVAAAQRAGASPAEIQELREEFWAARGGSDHLERYVDFVTGFVVLDWGDSHAMNEPVTDVVADRLPYTLAYVVPGMFAAFLVGSLLGVLGAFRRNSVFDGVPRLAAYLAMGVPSFWVVHFLSTEFPSLMPWLQPTRAAVSATPRVNEVWSLAFPLRYAIPAFVLSLGLVAGLLQHSRAESLEYARAPFVKLLQAKGSSRLRVARHVLRNAAIPILTLSFVEVLGVLMLNVYILEAVFNIPGIGMISLYAIENQDTPLVVGTTMVLVLVGIGGNFLQDVCYGYLDPTIAED</sequence>
<dbReference type="PROSITE" id="PS50928">
    <property type="entry name" value="ABC_TM1"/>
    <property type="match status" value="1"/>
</dbReference>